<keyword evidence="3" id="KW-0472">Membrane</keyword>
<organism evidence="6 7">
    <name type="scientific">Cellulomonas triticagri</name>
    <dbReference type="NCBI Taxonomy" id="2483352"/>
    <lineage>
        <taxon>Bacteria</taxon>
        <taxon>Bacillati</taxon>
        <taxon>Actinomycetota</taxon>
        <taxon>Actinomycetes</taxon>
        <taxon>Micrococcales</taxon>
        <taxon>Cellulomonadaceae</taxon>
        <taxon>Cellulomonas</taxon>
    </lineage>
</organism>
<dbReference type="Proteomes" id="UP000269289">
    <property type="component" value="Unassembled WGS sequence"/>
</dbReference>
<feature type="chain" id="PRO_5039252759" evidence="4">
    <location>
        <begin position="24"/>
        <end position="669"/>
    </location>
</feature>
<keyword evidence="4" id="KW-0732">Signal</keyword>
<dbReference type="Pfam" id="PF04536">
    <property type="entry name" value="TPM_phosphatase"/>
    <property type="match status" value="1"/>
</dbReference>
<proteinExistence type="predicted"/>
<dbReference type="AlphaFoldDB" id="A0A3M2ITT3"/>
<evidence type="ECO:0000259" key="5">
    <source>
        <dbReference type="Pfam" id="PF04536"/>
    </source>
</evidence>
<dbReference type="OrthoDB" id="5105562at2"/>
<feature type="non-terminal residue" evidence="6">
    <location>
        <position position="669"/>
    </location>
</feature>
<feature type="signal peptide" evidence="4">
    <location>
        <begin position="1"/>
        <end position="23"/>
    </location>
</feature>
<sequence>MPSLRGLSLLVPVVLGVPLLVGAAPATVAPAQPPLVTADPQGLTGTLTDEVGAVAGEESRVQAALDAVESDTDYQLYVVYVDTFAPTERTAWTDETATLTGLGDRDLLLAVAVDQRSYVLAPETVSGISSSQLDQIALDVEDHLGEDDWAGAAITAAEGVREAAAGGGAGGSGGSGGSAGAGAFGFLLIAGLAVIAVITLIAWSSSRRRARVGAGTPGQRGPQQPRVPGGPAGELAALPTAELDRRSASALVGIDDALRASEQELGFAQAQFGPESTREFEQVLAQAKEQVTEAFRLRQTLDDDVPDTEPQVRETSTRILHIVGQVSGALDAQKDAFDRLRDVESRAGEALDAHERTAAALRARVEAARAALATLAARYPADAITSVVGNPDQAVALLDEVGTALASGREAVAAGDRGVAVRYARAAEEALGQVVRLLDAVDRAGTDLATIGSRLDTALASITADVDDADRLAPRHPEVSARAAEARSVIAAGKAARAGDGDPLAALRALTDTEAALDRALAPMREAQESARRARELLDQTLGRVDSALRGTTDYIETRRGAVGPEARTRLAEAGRMFRTAVDQRDTDPEQALGAAQQADRLVREAQSLAQRDVDWYDQQRRGGGGGDGGLGNLGGMVLGGIIIDSILRGGGGGWGGGGAHGGGGGFGG</sequence>
<feature type="transmembrane region" description="Helical" evidence="3">
    <location>
        <begin position="181"/>
        <end position="203"/>
    </location>
</feature>
<name>A0A3M2ITT3_9CELL</name>
<evidence type="ECO:0000256" key="4">
    <source>
        <dbReference type="SAM" id="SignalP"/>
    </source>
</evidence>
<accession>A0A3M2ITT3</accession>
<dbReference type="Gene3D" id="3.10.310.50">
    <property type="match status" value="1"/>
</dbReference>
<gene>
    <name evidence="6" type="ORF">EBM89_19790</name>
</gene>
<dbReference type="RefSeq" id="WP_158609732.1">
    <property type="nucleotide sequence ID" value="NZ_RFFI01000196.1"/>
</dbReference>
<evidence type="ECO:0000256" key="1">
    <source>
        <dbReference type="SAM" id="Coils"/>
    </source>
</evidence>
<keyword evidence="3" id="KW-0812">Transmembrane</keyword>
<dbReference type="InterPro" id="IPR007621">
    <property type="entry name" value="TPM_dom"/>
</dbReference>
<keyword evidence="3" id="KW-1133">Transmembrane helix</keyword>
<evidence type="ECO:0000256" key="3">
    <source>
        <dbReference type="SAM" id="Phobius"/>
    </source>
</evidence>
<comment type="caution">
    <text evidence="6">The sequence shown here is derived from an EMBL/GenBank/DDBJ whole genome shotgun (WGS) entry which is preliminary data.</text>
</comment>
<protein>
    <submittedName>
        <fullName evidence="6">TPM domain-containing protein</fullName>
    </submittedName>
</protein>
<feature type="region of interest" description="Disordered" evidence="2">
    <location>
        <begin position="211"/>
        <end position="234"/>
    </location>
</feature>
<feature type="domain" description="TPM" evidence="5">
    <location>
        <begin position="55"/>
        <end position="161"/>
    </location>
</feature>
<evidence type="ECO:0000313" key="7">
    <source>
        <dbReference type="Proteomes" id="UP000269289"/>
    </source>
</evidence>
<dbReference type="EMBL" id="RFFI01000196">
    <property type="protein sequence ID" value="RMI03336.1"/>
    <property type="molecule type" value="Genomic_DNA"/>
</dbReference>
<feature type="coiled-coil region" evidence="1">
    <location>
        <begin position="351"/>
        <end position="378"/>
    </location>
</feature>
<evidence type="ECO:0000256" key="2">
    <source>
        <dbReference type="SAM" id="MobiDB-lite"/>
    </source>
</evidence>
<feature type="compositionally biased region" description="Low complexity" evidence="2">
    <location>
        <begin position="213"/>
        <end position="229"/>
    </location>
</feature>
<keyword evidence="1" id="KW-0175">Coiled coil</keyword>
<keyword evidence="7" id="KW-1185">Reference proteome</keyword>
<evidence type="ECO:0000313" key="6">
    <source>
        <dbReference type="EMBL" id="RMI03336.1"/>
    </source>
</evidence>
<reference evidence="6 7" key="1">
    <citation type="submission" date="2018-10" db="EMBL/GenBank/DDBJ databases">
        <title>Isolation, diversity and antifungal activity of actinobacteria from wheat.</title>
        <authorList>
            <person name="Han C."/>
        </authorList>
    </citation>
    <scope>NUCLEOTIDE SEQUENCE [LARGE SCALE GENOMIC DNA]</scope>
    <source>
        <strain evidence="6 7">NEAU-YY56</strain>
    </source>
</reference>